<gene>
    <name evidence="6" type="primary">ycf1</name>
    <name evidence="4" type="synonym">TIC214</name>
</gene>
<protein>
    <recommendedName>
        <fullName evidence="4">Protein TIC 214</fullName>
    </recommendedName>
    <alternativeName>
        <fullName evidence="4">Translocon at the inner envelope membrane of chloroplasts 214</fullName>
    </alternativeName>
</protein>
<keyword evidence="4 6" id="KW-0150">Chloroplast</keyword>
<dbReference type="PANTHER" id="PTHR33163">
    <property type="entry name" value="PROTEIN TIC 214-RELATED"/>
    <property type="match status" value="1"/>
</dbReference>
<comment type="similarity">
    <text evidence="4">Belongs to the TIC214 family.</text>
</comment>
<keyword evidence="4" id="KW-0813">Transport</keyword>
<evidence type="ECO:0000256" key="5">
    <source>
        <dbReference type="SAM" id="MobiDB-lite"/>
    </source>
</evidence>
<evidence type="ECO:0000256" key="1">
    <source>
        <dbReference type="ARBA" id="ARBA00002515"/>
    </source>
</evidence>
<dbReference type="PANTHER" id="PTHR33163:SF40">
    <property type="entry name" value="PROTEIN TIC 214"/>
    <property type="match status" value="1"/>
</dbReference>
<keyword evidence="4" id="KW-0472">Membrane</keyword>
<name>A0A8F0F6V1_9ROSI</name>
<sequence>MIFQYFILGNLVSLCMKIINSVVVVGLYYGFLTTFSMGPSYLFLLRARIIEEGIEKKVSATTGFITGQLMMFISIYYAPLHLALGRPHTITVLALPYLLFHFFWNNHKHFFDYGSTTRNSMRNLSIQCVFLNNLIFQLFNHFILPSSMLVRLVNIYMFRCNNKILFVTSSFVGWLIGHILFMKWVGLVLVWIQQNDSIRFNVLIRSNMARIFSILLFITCVYYLGRVPSPIITKKLKETSETEERGESEEETDVEIETTSETKGTKQEQEESTEEDPSPSLFSEEKEDPDKMDETEKIRMNGKGKTKDEFHFKETRYKNRPIYEKNRPIYETSYLDGNQENSKLEIFQDKKDKEIFWFEKPLVNILFDYKQWKRPFRYIKNDRFENAVKNEMSQYFFHTCQSDGKERISFTYPPSLSTFFEMIQTKMSFFTIQKISYNELYNHWNYTNEQKGKNISNQFLNRVEILDNRFLPLDIIEKRIRLCNCNNETKQEYLPKICDALFNGPFRGQIKKLFLLPIIKTSLAIKHYIETIWINQIHGVLLTTNYTEFDHKFTLFDRKSLSTEMSYFLNIISKFGGKSASNFNLKGLYLFPENKQVRINPEDPIKILKFLINAVITDTKYKTISKEYIGIKEINKKVPRWSYKLIDELEQQEVATEESGAEDYQIRSRKAKRVVIFTNSPENTDTNEKETDNSDQDEEVALIRYSQQPDFRRDIIKGSIRAQRRKIIILELFQANVYSALFLDRVDKPPLFSFAIPDLMKIIFINLIWKKNKLKISDHNHTKEKKKESDKEEEDKREIYKKAEKTRIEIGEIWDSIIFAQVIRGFALVIQSILRKYIILPSLIISKNLVRILLFQFPEWSEDLKDWNKEIHIKCTYNGVQLSETEFPKNWLTDGIQIKILFPFRLKPWHRSKLRFPNKDQIQKKGKKEKNDFCFLTVWGMETELPFGSPRQQISFFEPIFKKFKKIKLKLQKKCFLVLRVLKERTKFFINVLKETKKWVIKSILFLKKLKKRIKELSKRNQILALAFGLKKIERYKLSEPKKEKDSIIHNQIIPESSIQIRFMDCATYSLTEKKMKNLTNRTNKIITEIEKMKKDKQIGFLTREINISPAKISYEDKRLESPKNIWRILKRKNIRLLRKLHFFFKFLIEKLYIYIFICIIIIFRIIAELLLKLKKKNLNKSIYNNEENQERIDKTNQSIINFILSIKKSLCIINKNSHILGDLSYLSQAYVFYKFSQIQVSNLYKLRSVFNYYGTSFFLKNEIKEYFVGTQGIFDSELRQHKNLRNSLINEWKNWLKVHYQYDLSQIRWSRLISQKWRNRVNQYQCCMTKNKDLNKCDSDEKNRFIEYEKQNYFEIDSSLKKNKKVKKQYQYDLLSYKSINYEDEKNSYIYGLPLQVNKNKKIYYTYNNNTPKRKLFDMIEGILIKNYRVENKSIDIKKSPDRKYFYWKILNFCLTKKIDIKACVNIDTITKRNQNIKISVNNYQIIEKFDKKKKGLFYLTIHQEIHPFNQKQKKSLADWMRMNNEIPSRPISNFAFLLFPEFGIFYNTYKIKPWAIPIKLLLFNFNVNQNVNKHKSITEKKKISLFLFSKKKTLKFENRNQGEKELVEKPYIKSALSNQKKDGEQSSPGSDMKKRRNKKQYKTNIEAELEFFLKKYLRFQWRWNDSLNQRIINNIKVYCLLLRLNSPNEIAISAIQRKEMNPHIMMIQKDLTLTELIKRGIFIIEPVRLFVKNDGQFYIYQTIGISLVHKNKHQINQRYLEKSYGYADKNKKNFYESIAIHQKMTGNIDKNNYDLLVLENILSPKRRRELRIQIFLNYRDINSIYRNTVFFNGNRIKNCVLNKKKNRDNDKKKLIKLKFFLWSNYRLEDLACMNRYWFDTNNGSRFSMTRIHMYPRLQIY</sequence>
<feature type="transmembrane region" description="Helical" evidence="4">
    <location>
        <begin position="124"/>
        <end position="144"/>
    </location>
</feature>
<accession>A0A8F0F6V1</accession>
<feature type="region of interest" description="Disordered" evidence="5">
    <location>
        <begin position="1619"/>
        <end position="1641"/>
    </location>
</feature>
<keyword evidence="3 4" id="KW-1001">Plastid inner membrane</keyword>
<feature type="compositionally biased region" description="Acidic residues" evidence="5">
    <location>
        <begin position="246"/>
        <end position="258"/>
    </location>
</feature>
<comment type="function">
    <text evidence="1 4">Involved in protein precursor import into chloroplasts. May be part of an intermediate translocation complex acting as a protein-conducting channel at the inner envelope.</text>
</comment>
<feature type="transmembrane region" description="Helical" evidence="4">
    <location>
        <begin position="18"/>
        <end position="45"/>
    </location>
</feature>
<feature type="transmembrane region" description="Helical" evidence="4">
    <location>
        <begin position="84"/>
        <end position="104"/>
    </location>
</feature>
<evidence type="ECO:0000256" key="3">
    <source>
        <dbReference type="ARBA" id="ARBA00022780"/>
    </source>
</evidence>
<dbReference type="GO" id="GO:0009706">
    <property type="term" value="C:chloroplast inner membrane"/>
    <property type="evidence" value="ECO:0007669"/>
    <property type="project" value="UniProtKB-SubCell"/>
</dbReference>
<reference evidence="6" key="1">
    <citation type="submission" date="2020-10" db="EMBL/GenBank/DDBJ databases">
        <authorList>
            <person name="Qu Y.-Q."/>
            <person name="Wang Q."/>
            <person name="Yu Y.-H."/>
            <person name="Fu X.-X."/>
        </authorList>
    </citation>
    <scope>NUCLEOTIDE SEQUENCE</scope>
</reference>
<keyword evidence="4" id="KW-1133">Transmembrane helix</keyword>
<dbReference type="Pfam" id="PF05758">
    <property type="entry name" value="Ycf1"/>
    <property type="match status" value="1"/>
</dbReference>
<evidence type="ECO:0000313" key="6">
    <source>
        <dbReference type="EMBL" id="QWK41629.1"/>
    </source>
</evidence>
<dbReference type="GO" id="GO:0015031">
    <property type="term" value="P:protein transport"/>
    <property type="evidence" value="ECO:0007669"/>
    <property type="project" value="UniProtKB-KW"/>
</dbReference>
<keyword evidence="4 6" id="KW-0934">Plastid</keyword>
<geneLocation type="chloroplast" evidence="6"/>
<proteinExistence type="inferred from homology"/>
<feature type="transmembrane region" description="Helical" evidence="4">
    <location>
        <begin position="57"/>
        <end position="78"/>
    </location>
</feature>
<feature type="region of interest" description="Disordered" evidence="5">
    <location>
        <begin position="237"/>
        <end position="296"/>
    </location>
</feature>
<comment type="subunit">
    <text evidence="4">Part of the Tic complex.</text>
</comment>
<comment type="subcellular location">
    <subcellularLocation>
        <location evidence="2">Plastid</location>
        <location evidence="2">Chloroplast inner membrane</location>
        <topology evidence="2">Multi-pass membrane protein</topology>
    </subcellularLocation>
</comment>
<keyword evidence="4" id="KW-0653">Protein transport</keyword>
<feature type="transmembrane region" description="Helical" evidence="4">
    <location>
        <begin position="204"/>
        <end position="225"/>
    </location>
</feature>
<evidence type="ECO:0000256" key="4">
    <source>
        <dbReference type="RuleBase" id="RU364085"/>
    </source>
</evidence>
<dbReference type="InterPro" id="IPR008896">
    <property type="entry name" value="TIC214"/>
</dbReference>
<evidence type="ECO:0000256" key="2">
    <source>
        <dbReference type="ARBA" id="ARBA00004478"/>
    </source>
</evidence>
<dbReference type="EMBL" id="MW118603">
    <property type="protein sequence ID" value="QWK41629.1"/>
    <property type="molecule type" value="Genomic_DNA"/>
</dbReference>
<feature type="transmembrane region" description="Helical" evidence="4">
    <location>
        <begin position="164"/>
        <end position="192"/>
    </location>
</feature>
<keyword evidence="4" id="KW-0812">Transmembrane</keyword>
<feature type="transmembrane region" description="Helical" evidence="4">
    <location>
        <begin position="1152"/>
        <end position="1172"/>
    </location>
</feature>
<organism evidence="6">
    <name type="scientific">Cyclocarya paliurus</name>
    <dbReference type="NCBI Taxonomy" id="117167"/>
    <lineage>
        <taxon>Eukaryota</taxon>
        <taxon>Viridiplantae</taxon>
        <taxon>Streptophyta</taxon>
        <taxon>Embryophyta</taxon>
        <taxon>Tracheophyta</taxon>
        <taxon>Spermatophyta</taxon>
        <taxon>Magnoliopsida</taxon>
        <taxon>eudicotyledons</taxon>
        <taxon>Gunneridae</taxon>
        <taxon>Pentapetalae</taxon>
        <taxon>rosids</taxon>
        <taxon>fabids</taxon>
        <taxon>Fagales</taxon>
        <taxon>Juglandaceae</taxon>
        <taxon>Cyclocarya</taxon>
    </lineage>
</organism>